<dbReference type="OrthoDB" id="112107at2759"/>
<protein>
    <submittedName>
        <fullName evidence="1">Uncharacterized protein</fullName>
    </submittedName>
</protein>
<organism evidence="1 2">
    <name type="scientific">Phytophthora megakarya</name>
    <dbReference type="NCBI Taxonomy" id="4795"/>
    <lineage>
        <taxon>Eukaryota</taxon>
        <taxon>Sar</taxon>
        <taxon>Stramenopiles</taxon>
        <taxon>Oomycota</taxon>
        <taxon>Peronosporomycetes</taxon>
        <taxon>Peronosporales</taxon>
        <taxon>Peronosporaceae</taxon>
        <taxon>Phytophthora</taxon>
    </lineage>
</organism>
<accession>A0A225UD84</accession>
<dbReference type="Proteomes" id="UP000198211">
    <property type="component" value="Unassembled WGS sequence"/>
</dbReference>
<evidence type="ECO:0000313" key="1">
    <source>
        <dbReference type="EMBL" id="OWY90943.1"/>
    </source>
</evidence>
<dbReference type="EMBL" id="NBNE01021474">
    <property type="protein sequence ID" value="OWY90943.1"/>
    <property type="molecule type" value="Genomic_DNA"/>
</dbReference>
<dbReference type="AlphaFoldDB" id="A0A225UD84"/>
<name>A0A225UD84_9STRA</name>
<gene>
    <name evidence="1" type="ORF">PHMEG_00040689</name>
</gene>
<evidence type="ECO:0000313" key="2">
    <source>
        <dbReference type="Proteomes" id="UP000198211"/>
    </source>
</evidence>
<proteinExistence type="predicted"/>
<reference evidence="2" key="1">
    <citation type="submission" date="2017-03" db="EMBL/GenBank/DDBJ databases">
        <title>Phytopthora megakarya and P. palmivora, two closely related causual agents of cacao black pod achieved similar genome size and gene model numbers by different mechanisms.</title>
        <authorList>
            <person name="Ali S."/>
            <person name="Shao J."/>
            <person name="Larry D.J."/>
            <person name="Kronmiller B."/>
            <person name="Shen D."/>
            <person name="Strem M.D."/>
            <person name="Melnick R.L."/>
            <person name="Guiltinan M.J."/>
            <person name="Tyler B.M."/>
            <person name="Meinhardt L.W."/>
            <person name="Bailey B.A."/>
        </authorList>
    </citation>
    <scope>NUCLEOTIDE SEQUENCE [LARGE SCALE GENOMIC DNA]</scope>
    <source>
        <strain evidence="2">zdho120</strain>
    </source>
</reference>
<sequence length="103" mass="11838">KGKIDRLRLEIQTLGVELADLQQVVRGMTAIEQRAATSRWKVIATKNKQQRQRAEHDNKVLKRMIAAHHTLARSILNGRSQSTREICCATKSSSYRRFPRINV</sequence>
<comment type="caution">
    <text evidence="1">The sequence shown here is derived from an EMBL/GenBank/DDBJ whole genome shotgun (WGS) entry which is preliminary data.</text>
</comment>
<feature type="non-terminal residue" evidence="1">
    <location>
        <position position="1"/>
    </location>
</feature>
<keyword evidence="2" id="KW-1185">Reference proteome</keyword>